<dbReference type="STRING" id="1789683.A0A1X7R834"/>
<dbReference type="Gene3D" id="3.50.50.60">
    <property type="entry name" value="FAD/NAD(P)-binding domain"/>
    <property type="match status" value="1"/>
</dbReference>
<dbReference type="OrthoDB" id="5046242at2759"/>
<feature type="domain" description="Amine oxidase" evidence="1">
    <location>
        <begin position="405"/>
        <end position="490"/>
    </location>
</feature>
<dbReference type="Proteomes" id="UP000196158">
    <property type="component" value="Unassembled WGS sequence"/>
</dbReference>
<organism evidence="2 3">
    <name type="scientific">Maudiozyma saulgeensis</name>
    <dbReference type="NCBI Taxonomy" id="1789683"/>
    <lineage>
        <taxon>Eukaryota</taxon>
        <taxon>Fungi</taxon>
        <taxon>Dikarya</taxon>
        <taxon>Ascomycota</taxon>
        <taxon>Saccharomycotina</taxon>
        <taxon>Saccharomycetes</taxon>
        <taxon>Saccharomycetales</taxon>
        <taxon>Saccharomycetaceae</taxon>
        <taxon>Maudiozyma</taxon>
    </lineage>
</organism>
<accession>A0A1X7R834</accession>
<dbReference type="PANTHER" id="PTHR10742:SF410">
    <property type="entry name" value="LYSINE-SPECIFIC HISTONE DEMETHYLASE 2"/>
    <property type="match status" value="1"/>
</dbReference>
<dbReference type="EMBL" id="FXLY01000009">
    <property type="protein sequence ID" value="SMN21772.1"/>
    <property type="molecule type" value="Genomic_DNA"/>
</dbReference>
<evidence type="ECO:0000313" key="2">
    <source>
        <dbReference type="EMBL" id="SMN21772.1"/>
    </source>
</evidence>
<dbReference type="SUPFAM" id="SSF51905">
    <property type="entry name" value="FAD/NAD(P)-binding domain"/>
    <property type="match status" value="1"/>
</dbReference>
<dbReference type="InterPro" id="IPR036188">
    <property type="entry name" value="FAD/NAD-bd_sf"/>
</dbReference>
<proteinExistence type="predicted"/>
<evidence type="ECO:0000259" key="1">
    <source>
        <dbReference type="Pfam" id="PF01593"/>
    </source>
</evidence>
<dbReference type="SUPFAM" id="SSF54373">
    <property type="entry name" value="FAD-linked reductases, C-terminal domain"/>
    <property type="match status" value="1"/>
</dbReference>
<keyword evidence="3" id="KW-1185">Reference proteome</keyword>
<dbReference type="InterPro" id="IPR050281">
    <property type="entry name" value="Flavin_monoamine_oxidase"/>
</dbReference>
<dbReference type="AlphaFoldDB" id="A0A1X7R834"/>
<evidence type="ECO:0000313" key="3">
    <source>
        <dbReference type="Proteomes" id="UP000196158"/>
    </source>
</evidence>
<dbReference type="GO" id="GO:0016491">
    <property type="term" value="F:oxidoreductase activity"/>
    <property type="evidence" value="ECO:0007669"/>
    <property type="project" value="InterPro"/>
</dbReference>
<dbReference type="PANTHER" id="PTHR10742">
    <property type="entry name" value="FLAVIN MONOAMINE OXIDASE"/>
    <property type="match status" value="1"/>
</dbReference>
<sequence length="497" mass="56662">MSVIIIGAGISGLKTASALYKHGAKNIKVLESRGRIGGRLQTITGFDGIRKYDLGASWHHDTLCNDLFVEGVEAGEKYIFDDDFFIYIDKERGRVDRDPEMKLEIIDREINKYTDMEYYQKLGSKDVSFQELASRYLFEKRKYLTDDQIRYSAQVSRYLELWHGIDWKQLSAKDTYFGHQGRNAMALNYDSTIDRIAKTFPSEIIELNTEVNSVKQDNNKVVITTKDNKKYVADYCVVTIPQSVLELSINESAKNETGRIEFDPPLNNNIQNGFKSVHYGGLGKVIFEFEKICWDQNEAKVVTLAKTSSSFVDAVRQANTFDDLLRYIDKDNSRMITRDCWNQPLYFNNLAKGLDIASFMMLMQSPLTEYIESIQNDKDKVFKFFQPVLDSVLKSLGGKPVVNGMSDLKQVFEDDVPVLRNIIVTNWTQEPYSRGAYTACFPGDDALDMIVALDRGQSSRIRFAGEHTVMDGAGCVYGAWKSGQREADYIADRMNLK</sequence>
<name>A0A1X7R834_9SACH</name>
<protein>
    <submittedName>
        <fullName evidence="2">Similar to Saccharomyces cerevisiae YMR020W FMS1 Polyamine oxidase</fullName>
    </submittedName>
</protein>
<gene>
    <name evidence="2" type="ORF">KASA_0J00803G</name>
</gene>
<dbReference type="Pfam" id="PF01593">
    <property type="entry name" value="Amino_oxidase"/>
    <property type="match status" value="2"/>
</dbReference>
<reference evidence="2 3" key="1">
    <citation type="submission" date="2017-04" db="EMBL/GenBank/DDBJ databases">
        <authorList>
            <person name="Afonso C.L."/>
            <person name="Miller P.J."/>
            <person name="Scott M.A."/>
            <person name="Spackman E."/>
            <person name="Goraichik I."/>
            <person name="Dimitrov K.M."/>
            <person name="Suarez D.L."/>
            <person name="Swayne D.E."/>
        </authorList>
    </citation>
    <scope>NUCLEOTIDE SEQUENCE [LARGE SCALE GENOMIC DNA]</scope>
</reference>
<feature type="domain" description="Amine oxidase" evidence="1">
    <location>
        <begin position="10"/>
        <end position="300"/>
    </location>
</feature>
<dbReference type="Gene3D" id="3.90.660.10">
    <property type="match status" value="1"/>
</dbReference>
<dbReference type="InterPro" id="IPR002937">
    <property type="entry name" value="Amino_oxidase"/>
</dbReference>